<feature type="domain" description="Endonuclease/exonuclease/phosphatase" evidence="1">
    <location>
        <begin position="16"/>
        <end position="312"/>
    </location>
</feature>
<evidence type="ECO:0000259" key="1">
    <source>
        <dbReference type="Pfam" id="PF19580"/>
    </source>
</evidence>
<keyword evidence="2" id="KW-0540">Nuclease</keyword>
<protein>
    <submittedName>
        <fullName evidence="2">Endonuclease</fullName>
    </submittedName>
</protein>
<evidence type="ECO:0000313" key="3">
    <source>
        <dbReference type="Proteomes" id="UP000764045"/>
    </source>
</evidence>
<dbReference type="EMBL" id="JACJJL010000007">
    <property type="protein sequence ID" value="MBM6661281.1"/>
    <property type="molecule type" value="Genomic_DNA"/>
</dbReference>
<dbReference type="InterPro" id="IPR036691">
    <property type="entry name" value="Endo/exonu/phosph_ase_sf"/>
</dbReference>
<dbReference type="SUPFAM" id="SSF56219">
    <property type="entry name" value="DNase I-like"/>
    <property type="match status" value="1"/>
</dbReference>
<keyword evidence="2" id="KW-0255">Endonuclease</keyword>
<keyword evidence="2" id="KW-0378">Hydrolase</keyword>
<comment type="caution">
    <text evidence="2">The sequence shown here is derived from an EMBL/GenBank/DDBJ whole genome shotgun (WGS) entry which is preliminary data.</text>
</comment>
<dbReference type="RefSeq" id="WP_205108829.1">
    <property type="nucleotide sequence ID" value="NZ_JACJJL010000007.1"/>
</dbReference>
<reference evidence="2 3" key="1">
    <citation type="journal article" date="2021" name="Sci. Rep.">
        <title>The distribution of antibiotic resistance genes in chicken gut microbiota commensals.</title>
        <authorList>
            <person name="Juricova H."/>
            <person name="Matiasovicova J."/>
            <person name="Kubasova T."/>
            <person name="Cejkova D."/>
            <person name="Rychlik I."/>
        </authorList>
    </citation>
    <scope>NUCLEOTIDE SEQUENCE [LARGE SCALE GENOMIC DNA]</scope>
    <source>
        <strain evidence="2 3">An819</strain>
    </source>
</reference>
<name>A0A938WM26_9BACT</name>
<dbReference type="AlphaFoldDB" id="A0A938WM26"/>
<sequence length="315" mass="35573">MTVGLLLVSLLTFVELNCENLFDCRHDSLRADTEFLPEAPRHWTASRYWRKLDNIGRAILSCGEDSTDCYIPDLVALCEVENDTVLRDLTKRSLLRNARYGYVMTDSPDDRGIDVALLYHEFSFAPITHASLRVAPVRGMRPTRDILYVAGRVITDDTLHIFVVHAPSRRGGERATRRHRLAVAGRLCEAIDSVRTVQPGASIIVAGDFNDYAADSALAYIGRHGMVNVTARARGSHGAKATYRYDGKWGSLDHVFLSGSLMPRFEWSRVNDLPFLTEPDATYGGVKPRRTYVGYRYRRDGYSDHLPLVVRLRLR</sequence>
<accession>A0A938WM26</accession>
<dbReference type="PANTHER" id="PTHR42834">
    <property type="entry name" value="ENDONUCLEASE/EXONUCLEASE/PHOSPHATASE FAMILY PROTEIN (AFU_ORTHOLOGUE AFUA_3G09210)"/>
    <property type="match status" value="1"/>
</dbReference>
<organism evidence="2 3">
    <name type="scientific">Marseilla massiliensis</name>
    <dbReference type="NCBI Taxonomy" id="1841864"/>
    <lineage>
        <taxon>Bacteria</taxon>
        <taxon>Pseudomonadati</taxon>
        <taxon>Bacteroidota</taxon>
        <taxon>Bacteroidia</taxon>
        <taxon>Bacteroidales</taxon>
        <taxon>Prevotellaceae</taxon>
        <taxon>Marseilla</taxon>
    </lineage>
</organism>
<dbReference type="GO" id="GO:0004519">
    <property type="term" value="F:endonuclease activity"/>
    <property type="evidence" value="ECO:0007669"/>
    <property type="project" value="UniProtKB-KW"/>
</dbReference>
<dbReference type="PANTHER" id="PTHR42834:SF1">
    <property type="entry name" value="ENDONUCLEASE_EXONUCLEASE_PHOSPHATASE FAMILY PROTEIN (AFU_ORTHOLOGUE AFUA_3G09210)"/>
    <property type="match status" value="1"/>
</dbReference>
<dbReference type="Proteomes" id="UP000764045">
    <property type="component" value="Unassembled WGS sequence"/>
</dbReference>
<dbReference type="InterPro" id="IPR005135">
    <property type="entry name" value="Endo/exonuclease/phosphatase"/>
</dbReference>
<keyword evidence="3" id="KW-1185">Reference proteome</keyword>
<gene>
    <name evidence="2" type="ORF">H6B30_05850</name>
</gene>
<evidence type="ECO:0000313" key="2">
    <source>
        <dbReference type="EMBL" id="MBM6661281.1"/>
    </source>
</evidence>
<dbReference type="Gene3D" id="3.60.10.10">
    <property type="entry name" value="Endonuclease/exonuclease/phosphatase"/>
    <property type="match status" value="1"/>
</dbReference>
<proteinExistence type="predicted"/>
<dbReference type="Pfam" id="PF19580">
    <property type="entry name" value="Exo_endo_phos_3"/>
    <property type="match status" value="1"/>
</dbReference>